<keyword evidence="1" id="KW-0732">Signal</keyword>
<dbReference type="Pfam" id="PF06439">
    <property type="entry name" value="3keto-disac_hyd"/>
    <property type="match status" value="1"/>
</dbReference>
<dbReference type="EMBL" id="QLLN01000003">
    <property type="protein sequence ID" value="RAJ12240.1"/>
    <property type="molecule type" value="Genomic_DNA"/>
</dbReference>
<dbReference type="Gene3D" id="2.60.120.560">
    <property type="entry name" value="Exo-inulinase, domain 1"/>
    <property type="match status" value="1"/>
</dbReference>
<evidence type="ECO:0000313" key="4">
    <source>
        <dbReference type="Proteomes" id="UP000249696"/>
    </source>
</evidence>
<feature type="chain" id="PRO_5016305486" evidence="1">
    <location>
        <begin position="26"/>
        <end position="237"/>
    </location>
</feature>
<dbReference type="AlphaFoldDB" id="A0A327R5W1"/>
<dbReference type="GO" id="GO:0016787">
    <property type="term" value="F:hydrolase activity"/>
    <property type="evidence" value="ECO:0007669"/>
    <property type="project" value="InterPro"/>
</dbReference>
<dbReference type="RefSeq" id="WP_111623006.1">
    <property type="nucleotide sequence ID" value="NZ_QLLN01000003.1"/>
</dbReference>
<dbReference type="Proteomes" id="UP000249696">
    <property type="component" value="Unassembled WGS sequence"/>
</dbReference>
<sequence>MKYLKLLLCLTLFGLLFSNCGNRKSADTSVDQPDDVQSTNTQDADWEYLFDGKTLDGWKKMGGEATFHVEGDMIVGVTAPVSDTSNTFLVTNKFYDNFILEFEVILDAASGKYHNSGVQIRSNSLPDFYNGLVHGYQVEIDLDSTLRSGGIYDEGRRGWVHDLSDNPAAKKAFKPTEWNSFKVIADGPSIKTWVNGVPAADYVDSMTPTGFIGLQVHATDSEEPLKVKWRNIRVKPL</sequence>
<dbReference type="InterPro" id="IPR010496">
    <property type="entry name" value="AL/BT2_dom"/>
</dbReference>
<evidence type="ECO:0000256" key="1">
    <source>
        <dbReference type="SAM" id="SignalP"/>
    </source>
</evidence>
<reference evidence="3 4" key="1">
    <citation type="submission" date="2018-06" db="EMBL/GenBank/DDBJ databases">
        <title>Genomic Encyclopedia of Archaeal and Bacterial Type Strains, Phase II (KMG-II): from individual species to whole genera.</title>
        <authorList>
            <person name="Goeker M."/>
        </authorList>
    </citation>
    <scope>NUCLEOTIDE SEQUENCE [LARGE SCALE GENOMIC DNA]</scope>
    <source>
        <strain evidence="3 4">DSM 23522</strain>
    </source>
</reference>
<feature type="signal peptide" evidence="1">
    <location>
        <begin position="1"/>
        <end position="25"/>
    </location>
</feature>
<evidence type="ECO:0000313" key="3">
    <source>
        <dbReference type="EMBL" id="RAJ12240.1"/>
    </source>
</evidence>
<comment type="caution">
    <text evidence="3">The sequence shown here is derived from an EMBL/GenBank/DDBJ whole genome shotgun (WGS) entry which is preliminary data.</text>
</comment>
<protein>
    <submittedName>
        <fullName evidence="3">Uncharacterized protein DUF1080</fullName>
    </submittedName>
</protein>
<feature type="domain" description="3-keto-alpha-glucoside-1,2-lyase/3-keto-2-hydroxy-glucal hydratase" evidence="2">
    <location>
        <begin position="45"/>
        <end position="235"/>
    </location>
</feature>
<proteinExistence type="predicted"/>
<keyword evidence="4" id="KW-1185">Reference proteome</keyword>
<accession>A0A327R5W1</accession>
<gene>
    <name evidence="3" type="ORF">LV92_01473</name>
</gene>
<dbReference type="OrthoDB" id="9806233at2"/>
<organism evidence="3 4">
    <name type="scientific">Arenibacter echinorum</name>
    <dbReference type="NCBI Taxonomy" id="440515"/>
    <lineage>
        <taxon>Bacteria</taxon>
        <taxon>Pseudomonadati</taxon>
        <taxon>Bacteroidota</taxon>
        <taxon>Flavobacteriia</taxon>
        <taxon>Flavobacteriales</taxon>
        <taxon>Flavobacteriaceae</taxon>
        <taxon>Arenibacter</taxon>
    </lineage>
</organism>
<evidence type="ECO:0000259" key="2">
    <source>
        <dbReference type="Pfam" id="PF06439"/>
    </source>
</evidence>
<name>A0A327R5W1_9FLAO</name>